<evidence type="ECO:0008006" key="3">
    <source>
        <dbReference type="Google" id="ProtNLM"/>
    </source>
</evidence>
<reference evidence="2" key="1">
    <citation type="journal article" date="2019" name="Int. J. Syst. Evol. Microbiol.">
        <title>The Global Catalogue of Microorganisms (GCM) 10K type strain sequencing project: providing services to taxonomists for standard genome sequencing and annotation.</title>
        <authorList>
            <consortium name="The Broad Institute Genomics Platform"/>
            <consortium name="The Broad Institute Genome Sequencing Center for Infectious Disease"/>
            <person name="Wu L."/>
            <person name="Ma J."/>
        </authorList>
    </citation>
    <scope>NUCLEOTIDE SEQUENCE [LARGE SCALE GENOMIC DNA]</scope>
    <source>
        <strain evidence="2">JCM 3296</strain>
    </source>
</reference>
<gene>
    <name evidence="1" type="ORF">GCM10010178_79900</name>
</gene>
<keyword evidence="2" id="KW-1185">Reference proteome</keyword>
<comment type="caution">
    <text evidence="1">The sequence shown here is derived from an EMBL/GenBank/DDBJ whole genome shotgun (WGS) entry which is preliminary data.</text>
</comment>
<sequence length="138" mass="15747">MELYAAIRRDSRAGVSGREIERRYKVGWRTVKQALSSAWPEERKIHPPRGSKVDPFKPAIDVMLREDLRAPREQRHTVKRIFDRLIDEHGMTDVSYGTCVCRGAETADQCGHGPSVGGTCSCRRRIVRGWRPRSTSAR</sequence>
<name>A0ABQ2VC62_9PSEU</name>
<organism evidence="1 2">
    <name type="scientific">Lentzea flava</name>
    <dbReference type="NCBI Taxonomy" id="103732"/>
    <lineage>
        <taxon>Bacteria</taxon>
        <taxon>Bacillati</taxon>
        <taxon>Actinomycetota</taxon>
        <taxon>Actinomycetes</taxon>
        <taxon>Pseudonocardiales</taxon>
        <taxon>Pseudonocardiaceae</taxon>
        <taxon>Lentzea</taxon>
    </lineage>
</organism>
<protein>
    <recommendedName>
        <fullName evidence="3">HTH IS21-type domain-containing protein</fullName>
    </recommendedName>
</protein>
<proteinExistence type="predicted"/>
<accession>A0ABQ2VC62</accession>
<dbReference type="Proteomes" id="UP000649573">
    <property type="component" value="Unassembled WGS sequence"/>
</dbReference>
<dbReference type="EMBL" id="BMRE01000061">
    <property type="protein sequence ID" value="GGU76723.1"/>
    <property type="molecule type" value="Genomic_DNA"/>
</dbReference>
<evidence type="ECO:0000313" key="2">
    <source>
        <dbReference type="Proteomes" id="UP000649573"/>
    </source>
</evidence>
<evidence type="ECO:0000313" key="1">
    <source>
        <dbReference type="EMBL" id="GGU76723.1"/>
    </source>
</evidence>